<proteinExistence type="predicted"/>
<evidence type="ECO:0008006" key="4">
    <source>
        <dbReference type="Google" id="ProtNLM"/>
    </source>
</evidence>
<dbReference type="AlphaFoldDB" id="A0A246ITM4"/>
<feature type="transmembrane region" description="Helical" evidence="1">
    <location>
        <begin position="24"/>
        <end position="44"/>
    </location>
</feature>
<accession>A0A246ITM4</accession>
<sequence length="209" mass="22052">MLPPSLRHVAPIARRRAASRERGVIMVIALITLAVLLIGAAATMRSMNVSLLNAGNFGFKRDMANQAERAIRAATTSLATGNLSTAASRQSSNAAFNYSATLLASDASGIPTAMLNMTDVDGLNGAGNVANAITLPDDGIQLHYLIERLCSTAGAFSVGNCQVLGRSSNSGSNLKNPVVPPQPTYRITVRVRGPHNAYSFYQTTFTTQN</sequence>
<name>A0A246ITM4_9BURK</name>
<protein>
    <recommendedName>
        <fullName evidence="4">Type 4 fimbrial biogenesis protein PilX N-terminal domain-containing protein</fullName>
    </recommendedName>
</protein>
<organism evidence="2 3">
    <name type="scientific">Roseateles aquatilis</name>
    <dbReference type="NCBI Taxonomy" id="431061"/>
    <lineage>
        <taxon>Bacteria</taxon>
        <taxon>Pseudomonadati</taxon>
        <taxon>Pseudomonadota</taxon>
        <taxon>Betaproteobacteria</taxon>
        <taxon>Burkholderiales</taxon>
        <taxon>Sphaerotilaceae</taxon>
        <taxon>Roseateles</taxon>
    </lineage>
</organism>
<keyword evidence="3" id="KW-1185">Reference proteome</keyword>
<keyword evidence="1" id="KW-0812">Transmembrane</keyword>
<dbReference type="RefSeq" id="WP_088388280.1">
    <property type="nucleotide sequence ID" value="NZ_NIOF01000020.1"/>
</dbReference>
<evidence type="ECO:0000313" key="3">
    <source>
        <dbReference type="Proteomes" id="UP000197468"/>
    </source>
</evidence>
<evidence type="ECO:0000313" key="2">
    <source>
        <dbReference type="EMBL" id="OWQ83565.1"/>
    </source>
</evidence>
<keyword evidence="1" id="KW-0472">Membrane</keyword>
<dbReference type="EMBL" id="NIOF01000020">
    <property type="protein sequence ID" value="OWQ83565.1"/>
    <property type="molecule type" value="Genomic_DNA"/>
</dbReference>
<dbReference type="OrthoDB" id="5954007at2"/>
<keyword evidence="1" id="KW-1133">Transmembrane helix</keyword>
<gene>
    <name evidence="2" type="ORF">CDN99_25880</name>
</gene>
<comment type="caution">
    <text evidence="2">The sequence shown here is derived from an EMBL/GenBank/DDBJ whole genome shotgun (WGS) entry which is preliminary data.</text>
</comment>
<reference evidence="2 3" key="1">
    <citation type="journal article" date="2008" name="Int. J. Syst. Evol. Microbiol.">
        <title>Description of Roseateles aquatilis sp. nov. and Roseateles terrae sp. nov., in the class Betaproteobacteria, and emended description of the genus Roseateles.</title>
        <authorList>
            <person name="Gomila M."/>
            <person name="Bowien B."/>
            <person name="Falsen E."/>
            <person name="Moore E.R."/>
            <person name="Lalucat J."/>
        </authorList>
    </citation>
    <scope>NUCLEOTIDE SEQUENCE [LARGE SCALE GENOMIC DNA]</scope>
    <source>
        <strain evidence="2 3">CCUG 48205</strain>
    </source>
</reference>
<evidence type="ECO:0000256" key="1">
    <source>
        <dbReference type="SAM" id="Phobius"/>
    </source>
</evidence>
<dbReference type="Proteomes" id="UP000197468">
    <property type="component" value="Unassembled WGS sequence"/>
</dbReference>